<feature type="domain" description="General stress protein FMN-binding split barrel" evidence="1">
    <location>
        <begin position="5"/>
        <end position="150"/>
    </location>
</feature>
<comment type="caution">
    <text evidence="2">The sequence shown here is derived from an EMBL/GenBank/DDBJ whole genome shotgun (WGS) entry which is preliminary data.</text>
</comment>
<dbReference type="InterPro" id="IPR052917">
    <property type="entry name" value="Stress-Dev_Protein"/>
</dbReference>
<sequence>MTNEDGVKKVAELIKDIKTCMLTTVDDDGHLVSRPMAVQQVEFDGDLWFASDEDSRKIGQIRHGHAVNVAFSSGSSWVSVAGNAEIVRDVAKAKELWNTGLEAWFPDGPETPGLVLVKIHADSAEYWDTPGGKVMTLLSFAKAKVKGERIEGGENEVVEL</sequence>
<dbReference type="InterPro" id="IPR038725">
    <property type="entry name" value="YdaG_split_barrel_FMN-bd"/>
</dbReference>
<dbReference type="Pfam" id="PF16242">
    <property type="entry name" value="Pyrid_ox_like"/>
    <property type="match status" value="1"/>
</dbReference>
<organism evidence="2 3">
    <name type="scientific">Motilibacter deserti</name>
    <dbReference type="NCBI Taxonomy" id="2714956"/>
    <lineage>
        <taxon>Bacteria</taxon>
        <taxon>Bacillati</taxon>
        <taxon>Actinomycetota</taxon>
        <taxon>Actinomycetes</taxon>
        <taxon>Motilibacterales</taxon>
        <taxon>Motilibacteraceae</taxon>
        <taxon>Motilibacter</taxon>
    </lineage>
</organism>
<evidence type="ECO:0000313" key="3">
    <source>
        <dbReference type="Proteomes" id="UP000800981"/>
    </source>
</evidence>
<evidence type="ECO:0000313" key="2">
    <source>
        <dbReference type="EMBL" id="NHC12363.1"/>
    </source>
</evidence>
<gene>
    <name evidence="2" type="ORF">G9H71_01020</name>
</gene>
<proteinExistence type="predicted"/>
<dbReference type="PANTHER" id="PTHR34818">
    <property type="entry name" value="PROTEIN BLI-3"/>
    <property type="match status" value="1"/>
</dbReference>
<dbReference type="Gene3D" id="2.30.110.10">
    <property type="entry name" value="Electron Transport, Fmn-binding Protein, Chain A"/>
    <property type="match status" value="1"/>
</dbReference>
<dbReference type="SUPFAM" id="SSF50475">
    <property type="entry name" value="FMN-binding split barrel"/>
    <property type="match status" value="1"/>
</dbReference>
<evidence type="ECO:0000259" key="1">
    <source>
        <dbReference type="Pfam" id="PF16242"/>
    </source>
</evidence>
<protein>
    <submittedName>
        <fullName evidence="2">Pyridoxamine 5'-phosphate oxidase family protein</fullName>
    </submittedName>
</protein>
<name>A0ABX0GSP8_9ACTN</name>
<accession>A0ABX0GSP8</accession>
<dbReference type="EMBL" id="JAANNP010000001">
    <property type="protein sequence ID" value="NHC12363.1"/>
    <property type="molecule type" value="Genomic_DNA"/>
</dbReference>
<dbReference type="Proteomes" id="UP000800981">
    <property type="component" value="Unassembled WGS sequence"/>
</dbReference>
<keyword evidence="3" id="KW-1185">Reference proteome</keyword>
<reference evidence="2 3" key="1">
    <citation type="submission" date="2020-03" db="EMBL/GenBank/DDBJ databases">
        <title>Two novel Motilibacter sp.</title>
        <authorList>
            <person name="Liu S."/>
        </authorList>
    </citation>
    <scope>NUCLEOTIDE SEQUENCE [LARGE SCALE GENOMIC DNA]</scope>
    <source>
        <strain evidence="2 3">E257</strain>
    </source>
</reference>
<dbReference type="PANTHER" id="PTHR34818:SF1">
    <property type="entry name" value="PROTEIN BLI-3"/>
    <property type="match status" value="1"/>
</dbReference>
<dbReference type="RefSeq" id="WP_166276548.1">
    <property type="nucleotide sequence ID" value="NZ_JAANNP010000001.1"/>
</dbReference>
<dbReference type="InterPro" id="IPR012349">
    <property type="entry name" value="Split_barrel_FMN-bd"/>
</dbReference>